<accession>A0A816XDM2</accession>
<evidence type="ECO:0000259" key="1">
    <source>
        <dbReference type="PROSITE" id="PS51750"/>
    </source>
</evidence>
<dbReference type="PANTHER" id="PTHR35810:SF1">
    <property type="entry name" value="CYTOPLASMIC PROTEIN"/>
    <property type="match status" value="1"/>
</dbReference>
<evidence type="ECO:0000313" key="2">
    <source>
        <dbReference type="EMBL" id="CAF2145267.1"/>
    </source>
</evidence>
<dbReference type="PANTHER" id="PTHR35810">
    <property type="entry name" value="CYTOPLASMIC PROTEIN-RELATED"/>
    <property type="match status" value="1"/>
</dbReference>
<dbReference type="EMBL" id="CAJNRG010013019">
    <property type="protein sequence ID" value="CAF2145267.1"/>
    <property type="molecule type" value="Genomic_DNA"/>
</dbReference>
<dbReference type="Proteomes" id="UP000663887">
    <property type="component" value="Unassembled WGS sequence"/>
</dbReference>
<dbReference type="Pfam" id="PF13310">
    <property type="entry name" value="Virulence_RhuM"/>
    <property type="match status" value="1"/>
</dbReference>
<dbReference type="PIRSF" id="PIRSF015268">
    <property type="entry name" value="Virulence_RhuM"/>
    <property type="match status" value="1"/>
</dbReference>
<dbReference type="Proteomes" id="UP000663842">
    <property type="component" value="Unassembled WGS sequence"/>
</dbReference>
<dbReference type="AlphaFoldDB" id="A0A816XDM2"/>
<organism evidence="2 4">
    <name type="scientific">Rotaria magnacalcarata</name>
    <dbReference type="NCBI Taxonomy" id="392030"/>
    <lineage>
        <taxon>Eukaryota</taxon>
        <taxon>Metazoa</taxon>
        <taxon>Spiralia</taxon>
        <taxon>Gnathifera</taxon>
        <taxon>Rotifera</taxon>
        <taxon>Eurotatoria</taxon>
        <taxon>Bdelloidea</taxon>
        <taxon>Philodinida</taxon>
        <taxon>Philodinidae</taxon>
        <taxon>Rotaria</taxon>
    </lineage>
</organism>
<dbReference type="InterPro" id="IPR003497">
    <property type="entry name" value="BRO_N_domain"/>
</dbReference>
<sequence length="349" mass="39939">MPNKKNRTPSNGFNEILLYTTPNGKVKVEIYLQNETIWLTQQKIADLFGVQRPAITKHLKNIFETGELKEEVVSSILEHTTLHGAIEGKTQQSLSKFYNLDAVISVGYRVNSSQATAFRIWATERLKEYIIKGFTMDDERLKNPNNIFGKDYFEEQLARIRDIRSSERRFYQKITDIYAQCSADYNADNDITKQFFATVQNKLHWAITGKTAAELIAARASSTKENMGLTTWKNAPKGKIRKNDVGIAKNYLTEKELAGLNRIVTMYLDYAENQAGKGVVLYMKDWVQKLDAFLQFNEEAILKNTGSVTHEVAVALAEKEFEQYRIVQDKLFESDFDKEVKKIMAGKKG</sequence>
<comment type="caution">
    <text evidence="2">The sequence shown here is derived from an EMBL/GenBank/DDBJ whole genome shotgun (WGS) entry which is preliminary data.</text>
</comment>
<gene>
    <name evidence="3" type="ORF">UXM345_LOCUS9192</name>
    <name evidence="2" type="ORF">XDN619_LOCUS27523</name>
</gene>
<dbReference type="PROSITE" id="PS51750">
    <property type="entry name" value="BRO_N"/>
    <property type="match status" value="1"/>
</dbReference>
<reference evidence="2" key="1">
    <citation type="submission" date="2021-02" db="EMBL/GenBank/DDBJ databases">
        <authorList>
            <person name="Nowell W R."/>
        </authorList>
    </citation>
    <scope>NUCLEOTIDE SEQUENCE</scope>
</reference>
<dbReference type="EMBL" id="CAJOBF010000830">
    <property type="protein sequence ID" value="CAF3875784.1"/>
    <property type="molecule type" value="Genomic_DNA"/>
</dbReference>
<proteinExistence type="predicted"/>
<feature type="domain" description="Bro-N" evidence="1">
    <location>
        <begin position="13"/>
        <end position="133"/>
    </location>
</feature>
<evidence type="ECO:0000313" key="3">
    <source>
        <dbReference type="EMBL" id="CAF3875784.1"/>
    </source>
</evidence>
<dbReference type="InterPro" id="IPR011204">
    <property type="entry name" value="Virulence_RhuM-like"/>
</dbReference>
<evidence type="ECO:0000313" key="4">
    <source>
        <dbReference type="Proteomes" id="UP000663887"/>
    </source>
</evidence>
<protein>
    <recommendedName>
        <fullName evidence="1">Bro-N domain-containing protein</fullName>
    </recommendedName>
</protein>
<name>A0A816XDM2_9BILA</name>